<dbReference type="RefSeq" id="WP_211851623.1">
    <property type="nucleotide sequence ID" value="NZ_JAAGBB010000006.1"/>
</dbReference>
<organism evidence="5 6">
    <name type="scientific">Plastoroseomonas hellenica</name>
    <dbReference type="NCBI Taxonomy" id="2687306"/>
    <lineage>
        <taxon>Bacteria</taxon>
        <taxon>Pseudomonadati</taxon>
        <taxon>Pseudomonadota</taxon>
        <taxon>Alphaproteobacteria</taxon>
        <taxon>Acetobacterales</taxon>
        <taxon>Acetobacteraceae</taxon>
        <taxon>Plastoroseomonas</taxon>
    </lineage>
</organism>
<keyword evidence="3" id="KW-0804">Transcription</keyword>
<dbReference type="PANTHER" id="PTHR43130:SF3">
    <property type="entry name" value="HTH-TYPE TRANSCRIPTIONAL REGULATOR RV1931C"/>
    <property type="match status" value="1"/>
</dbReference>
<dbReference type="PROSITE" id="PS01124">
    <property type="entry name" value="HTH_ARAC_FAMILY_2"/>
    <property type="match status" value="1"/>
</dbReference>
<keyword evidence="2" id="KW-0238">DNA-binding</keyword>
<dbReference type="InterPro" id="IPR018062">
    <property type="entry name" value="HTH_AraC-typ_CS"/>
</dbReference>
<sequence>MHRVAILAMHGFVPSDLAIPCDVFGRLQAPDGAPAYRVTVCGEAEEVRTGAFALRAASGLDRFDEAETVIIPGIEDPSRPIPPTVLAAIRSAWAKGARVASICSGAFVLAATGLLDGRRATTHWIGAAELARRFPAITVDPGVLFVDEGRIVTSAGASAGLDMCLHLIRRDHGQAVAAQAARLAVAPLDREGGQAQYIRHEPPGSAASLAPLLDWMRENAHRPLDVETLAARAGVSRRSFARRFREQTGTTPLQWLLRMRVLLAQALLETTPNSIDDIAMATGFEAAVTFRARFRRFVGVSPSAYRRRFRAG</sequence>
<dbReference type="InterPro" id="IPR002818">
    <property type="entry name" value="DJ-1/PfpI"/>
</dbReference>
<reference evidence="6" key="1">
    <citation type="journal article" date="2021" name="Syst. Appl. Microbiol.">
        <title>Roseomonas hellenica sp. nov., isolated from roots of wild-growing Alkanna tinctoria.</title>
        <authorList>
            <person name="Rat A."/>
            <person name="Naranjo H.D."/>
            <person name="Lebbe L."/>
            <person name="Cnockaert M."/>
            <person name="Krigas N."/>
            <person name="Grigoriadou K."/>
            <person name="Maloupa E."/>
            <person name="Willems A."/>
        </authorList>
    </citation>
    <scope>NUCLEOTIDE SEQUENCE [LARGE SCALE GENOMIC DNA]</scope>
    <source>
        <strain evidence="6">LMG 31523</strain>
    </source>
</reference>
<dbReference type="PANTHER" id="PTHR43130">
    <property type="entry name" value="ARAC-FAMILY TRANSCRIPTIONAL REGULATOR"/>
    <property type="match status" value="1"/>
</dbReference>
<proteinExistence type="predicted"/>
<dbReference type="InterPro" id="IPR052158">
    <property type="entry name" value="INH-QAR"/>
</dbReference>
<feature type="domain" description="HTH araC/xylS-type" evidence="4">
    <location>
        <begin position="210"/>
        <end position="308"/>
    </location>
</feature>
<dbReference type="PROSITE" id="PS00041">
    <property type="entry name" value="HTH_ARAC_FAMILY_1"/>
    <property type="match status" value="1"/>
</dbReference>
<dbReference type="CDD" id="cd03137">
    <property type="entry name" value="GATase1_AraC_1"/>
    <property type="match status" value="1"/>
</dbReference>
<dbReference type="InterPro" id="IPR018060">
    <property type="entry name" value="HTH_AraC"/>
</dbReference>
<evidence type="ECO:0000256" key="2">
    <source>
        <dbReference type="ARBA" id="ARBA00023125"/>
    </source>
</evidence>
<name>A0ABS5EVM8_9PROT</name>
<protein>
    <submittedName>
        <fullName evidence="5">Helix-turn-helix domain-containing protein</fullName>
    </submittedName>
</protein>
<keyword evidence="6" id="KW-1185">Reference proteome</keyword>
<dbReference type="SMART" id="SM00342">
    <property type="entry name" value="HTH_ARAC"/>
    <property type="match status" value="1"/>
</dbReference>
<keyword evidence="1" id="KW-0805">Transcription regulation</keyword>
<dbReference type="SUPFAM" id="SSF46689">
    <property type="entry name" value="Homeodomain-like"/>
    <property type="match status" value="2"/>
</dbReference>
<accession>A0ABS5EVM8</accession>
<dbReference type="Pfam" id="PF12833">
    <property type="entry name" value="HTH_18"/>
    <property type="match status" value="1"/>
</dbReference>
<evidence type="ECO:0000256" key="3">
    <source>
        <dbReference type="ARBA" id="ARBA00023163"/>
    </source>
</evidence>
<gene>
    <name evidence="5" type="ORF">GXW71_06585</name>
</gene>
<evidence type="ECO:0000313" key="5">
    <source>
        <dbReference type="EMBL" id="MBR0664020.1"/>
    </source>
</evidence>
<dbReference type="InterPro" id="IPR009057">
    <property type="entry name" value="Homeodomain-like_sf"/>
</dbReference>
<dbReference type="Gene3D" id="1.10.10.60">
    <property type="entry name" value="Homeodomain-like"/>
    <property type="match status" value="1"/>
</dbReference>
<dbReference type="Proteomes" id="UP001196870">
    <property type="component" value="Unassembled WGS sequence"/>
</dbReference>
<evidence type="ECO:0000256" key="1">
    <source>
        <dbReference type="ARBA" id="ARBA00023015"/>
    </source>
</evidence>
<dbReference type="EMBL" id="JAAGBB010000006">
    <property type="protein sequence ID" value="MBR0664020.1"/>
    <property type="molecule type" value="Genomic_DNA"/>
</dbReference>
<dbReference type="Pfam" id="PF01965">
    <property type="entry name" value="DJ-1_PfpI"/>
    <property type="match status" value="1"/>
</dbReference>
<dbReference type="SUPFAM" id="SSF52317">
    <property type="entry name" value="Class I glutamine amidotransferase-like"/>
    <property type="match status" value="1"/>
</dbReference>
<evidence type="ECO:0000313" key="6">
    <source>
        <dbReference type="Proteomes" id="UP001196870"/>
    </source>
</evidence>
<dbReference type="InterPro" id="IPR029062">
    <property type="entry name" value="Class_I_gatase-like"/>
</dbReference>
<evidence type="ECO:0000259" key="4">
    <source>
        <dbReference type="PROSITE" id="PS01124"/>
    </source>
</evidence>
<comment type="caution">
    <text evidence="5">The sequence shown here is derived from an EMBL/GenBank/DDBJ whole genome shotgun (WGS) entry which is preliminary data.</text>
</comment>
<dbReference type="Gene3D" id="3.40.50.880">
    <property type="match status" value="1"/>
</dbReference>